<keyword evidence="5" id="KW-1185">Reference proteome</keyword>
<dbReference type="InterPro" id="IPR009057">
    <property type="entry name" value="Homeodomain-like_sf"/>
</dbReference>
<evidence type="ECO:0000313" key="5">
    <source>
        <dbReference type="Proteomes" id="UP000271469"/>
    </source>
</evidence>
<name>A0A3G8JRF9_9ACTN</name>
<evidence type="ECO:0000256" key="2">
    <source>
        <dbReference type="ARBA" id="ARBA00023163"/>
    </source>
</evidence>
<dbReference type="GO" id="GO:0003700">
    <property type="term" value="F:DNA-binding transcription factor activity"/>
    <property type="evidence" value="ECO:0007669"/>
    <property type="project" value="InterPro"/>
</dbReference>
<dbReference type="Pfam" id="PF12833">
    <property type="entry name" value="HTH_18"/>
    <property type="match status" value="1"/>
</dbReference>
<dbReference type="CDD" id="cd03137">
    <property type="entry name" value="GATase1_AraC_1"/>
    <property type="match status" value="1"/>
</dbReference>
<dbReference type="Proteomes" id="UP000271469">
    <property type="component" value="Chromosome"/>
</dbReference>
<dbReference type="EMBL" id="CP033972">
    <property type="protein sequence ID" value="AZG47305.1"/>
    <property type="molecule type" value="Genomic_DNA"/>
</dbReference>
<dbReference type="AlphaFoldDB" id="A0A3G8JRF9"/>
<dbReference type="InterPro" id="IPR002818">
    <property type="entry name" value="DJ-1/PfpI"/>
</dbReference>
<gene>
    <name evidence="4" type="primary">cdhR_1</name>
    <name evidence="4" type="ORF">D7316_03913</name>
</gene>
<dbReference type="KEGG" id="gom:D7316_03913"/>
<keyword evidence="2" id="KW-0804">Transcription</keyword>
<evidence type="ECO:0000256" key="1">
    <source>
        <dbReference type="ARBA" id="ARBA00023015"/>
    </source>
</evidence>
<dbReference type="InterPro" id="IPR018060">
    <property type="entry name" value="HTH_AraC"/>
</dbReference>
<organism evidence="4 5">
    <name type="scientific">Gordonia insulae</name>
    <dbReference type="NCBI Taxonomy" id="2420509"/>
    <lineage>
        <taxon>Bacteria</taxon>
        <taxon>Bacillati</taxon>
        <taxon>Actinomycetota</taxon>
        <taxon>Actinomycetes</taxon>
        <taxon>Mycobacteriales</taxon>
        <taxon>Gordoniaceae</taxon>
        <taxon>Gordonia</taxon>
    </lineage>
</organism>
<dbReference type="RefSeq" id="WP_197718267.1">
    <property type="nucleotide sequence ID" value="NZ_CP033972.1"/>
</dbReference>
<dbReference type="SUPFAM" id="SSF52317">
    <property type="entry name" value="Class I glutamine amidotransferase-like"/>
    <property type="match status" value="1"/>
</dbReference>
<sequence>MKPAGLSAVPSLRRIGIVVFDGVKLLDFSGPAEVFVEANQHAGDYEVVVLSPGGGDVMTSVHARLGTEPVAGSGRFDTVLVAGSELAPPKFLTAELIEAVLDLSTRTRRLASVCTGSFVLAEAGLLDGRVATTHWKFTADLAHRYPTITVDDDAIFVRDGDVYSSAGVVAGIDLSLALVEEDHGAEVARRTAQGLLVYMQRGGGQSQFSASLQGPIARSSVVRKVTDHIRGNPRLPHTVSSLAEHANVSARHLTRLFRDELATTPAGYVATTRFEVACDRLNTGFGVAQAAQAAGYSSAEVMRRAFVARIGISPRKYQQRFTTTGPIAV</sequence>
<feature type="domain" description="HTH araC/xylS-type" evidence="3">
    <location>
        <begin position="223"/>
        <end position="320"/>
    </location>
</feature>
<dbReference type="Gene3D" id="3.40.50.880">
    <property type="match status" value="1"/>
</dbReference>
<dbReference type="PANTHER" id="PTHR43130:SF3">
    <property type="entry name" value="HTH-TYPE TRANSCRIPTIONAL REGULATOR RV1931C"/>
    <property type="match status" value="1"/>
</dbReference>
<evidence type="ECO:0000313" key="4">
    <source>
        <dbReference type="EMBL" id="AZG47305.1"/>
    </source>
</evidence>
<dbReference type="Pfam" id="PF01965">
    <property type="entry name" value="DJ-1_PfpI"/>
    <property type="match status" value="1"/>
</dbReference>
<evidence type="ECO:0000259" key="3">
    <source>
        <dbReference type="PROSITE" id="PS01124"/>
    </source>
</evidence>
<dbReference type="InterPro" id="IPR052158">
    <property type="entry name" value="INH-QAR"/>
</dbReference>
<dbReference type="SMART" id="SM00342">
    <property type="entry name" value="HTH_ARAC"/>
    <property type="match status" value="1"/>
</dbReference>
<dbReference type="PANTHER" id="PTHR43130">
    <property type="entry name" value="ARAC-FAMILY TRANSCRIPTIONAL REGULATOR"/>
    <property type="match status" value="1"/>
</dbReference>
<proteinExistence type="predicted"/>
<keyword evidence="1" id="KW-0805">Transcription regulation</keyword>
<dbReference type="InterPro" id="IPR029062">
    <property type="entry name" value="Class_I_gatase-like"/>
</dbReference>
<dbReference type="SUPFAM" id="SSF46689">
    <property type="entry name" value="Homeodomain-like"/>
    <property type="match status" value="2"/>
</dbReference>
<accession>A0A3G8JRF9</accession>
<dbReference type="PROSITE" id="PS01124">
    <property type="entry name" value="HTH_ARAC_FAMILY_2"/>
    <property type="match status" value="1"/>
</dbReference>
<dbReference type="Gene3D" id="1.10.10.60">
    <property type="entry name" value="Homeodomain-like"/>
    <property type="match status" value="1"/>
</dbReference>
<reference evidence="4 5" key="1">
    <citation type="submission" date="2018-11" db="EMBL/GenBank/DDBJ databases">
        <title>Gordonia insulae sp. nov., isolated from an island soil.</title>
        <authorList>
            <person name="Kim Y.S."/>
            <person name="Kim S.B."/>
        </authorList>
    </citation>
    <scope>NUCLEOTIDE SEQUENCE [LARGE SCALE GENOMIC DNA]</scope>
    <source>
        <strain evidence="4 5">MMS17-SY073</strain>
    </source>
</reference>
<protein>
    <submittedName>
        <fullName evidence="4">HTH-type transcriptional regulator CdhR</fullName>
    </submittedName>
</protein>
<dbReference type="GO" id="GO:0043565">
    <property type="term" value="F:sequence-specific DNA binding"/>
    <property type="evidence" value="ECO:0007669"/>
    <property type="project" value="InterPro"/>
</dbReference>